<organism evidence="14 15">
    <name type="scientific">Mycoplasma phocoenae</name>
    <dbReference type="NCBI Taxonomy" id="754517"/>
    <lineage>
        <taxon>Bacteria</taxon>
        <taxon>Bacillati</taxon>
        <taxon>Mycoplasmatota</taxon>
        <taxon>Mollicutes</taxon>
        <taxon>Mycoplasmataceae</taxon>
        <taxon>Mycoplasma</taxon>
    </lineage>
</organism>
<comment type="function">
    <text evidence="10 12">F(1)F(0) ATP synthase produces ATP from ADP in the presence of a proton or sodium gradient. F-type ATPases consist of two structural domains, F(1) containing the extramembraneous catalytic core and F(0) containing the membrane proton channel, linked together by a central stalk and a peripheral stalk. During catalysis, ATP synthesis in the catalytic domain of F(1) is coupled via a rotary mechanism of the central stalk subunits to proton translocation.</text>
</comment>
<evidence type="ECO:0000256" key="4">
    <source>
        <dbReference type="ARBA" id="ARBA00022692"/>
    </source>
</evidence>
<keyword evidence="5 12" id="KW-0375">Hydrogen ion transport</keyword>
<evidence type="ECO:0000256" key="3">
    <source>
        <dbReference type="ARBA" id="ARBA00022547"/>
    </source>
</evidence>
<evidence type="ECO:0000256" key="10">
    <source>
        <dbReference type="ARBA" id="ARBA00025198"/>
    </source>
</evidence>
<dbReference type="GO" id="GO:0046933">
    <property type="term" value="F:proton-transporting ATP synthase activity, rotational mechanism"/>
    <property type="evidence" value="ECO:0007669"/>
    <property type="project" value="UniProtKB-UniRule"/>
</dbReference>
<name>A0A858U4J4_9MOLU</name>
<dbReference type="PANTHER" id="PTHR33445">
    <property type="entry name" value="ATP SYNTHASE SUBUNIT B', CHLOROPLASTIC"/>
    <property type="match status" value="1"/>
</dbReference>
<dbReference type="Pfam" id="PF00430">
    <property type="entry name" value="ATP-synt_B"/>
    <property type="match status" value="1"/>
</dbReference>
<gene>
    <name evidence="12 14" type="primary">atpF</name>
    <name evidence="14" type="ORF">HGG69_01530</name>
</gene>
<keyword evidence="12" id="KW-1003">Cell membrane</keyword>
<dbReference type="GO" id="GO:0005886">
    <property type="term" value="C:plasma membrane"/>
    <property type="evidence" value="ECO:0007669"/>
    <property type="project" value="UniProtKB-SubCell"/>
</dbReference>
<dbReference type="EMBL" id="CP051481">
    <property type="protein sequence ID" value="QJG66999.1"/>
    <property type="molecule type" value="Genomic_DNA"/>
</dbReference>
<evidence type="ECO:0000256" key="5">
    <source>
        <dbReference type="ARBA" id="ARBA00022781"/>
    </source>
</evidence>
<reference evidence="14 15" key="1">
    <citation type="submission" date="2020-04" db="EMBL/GenBank/DDBJ databases">
        <title>Novel Mycoplasma species detected in Phocoena phocoena (harbor porpoise) from the USA.</title>
        <authorList>
            <person name="Volokhov D.V."/>
        </authorList>
    </citation>
    <scope>NUCLEOTIDE SEQUENCE [LARGE SCALE GENOMIC DNA]</scope>
    <source>
        <strain evidence="14 15">Phocoena C-264-GEN</strain>
    </source>
</reference>
<dbReference type="Proteomes" id="UP000501060">
    <property type="component" value="Chromosome"/>
</dbReference>
<keyword evidence="3 12" id="KW-0138">CF(0)</keyword>
<proteinExistence type="inferred from homology"/>
<evidence type="ECO:0000256" key="1">
    <source>
        <dbReference type="ARBA" id="ARBA00005513"/>
    </source>
</evidence>
<evidence type="ECO:0000256" key="13">
    <source>
        <dbReference type="RuleBase" id="RU003848"/>
    </source>
</evidence>
<keyword evidence="4 12" id="KW-0812">Transmembrane</keyword>
<evidence type="ECO:0000256" key="7">
    <source>
        <dbReference type="ARBA" id="ARBA00023065"/>
    </source>
</evidence>
<comment type="similarity">
    <text evidence="1 12 13">Belongs to the ATPase B chain family.</text>
</comment>
<comment type="function">
    <text evidence="12">Component of the F(0) channel, it forms part of the peripheral stalk, linking F(1) to F(0).</text>
</comment>
<evidence type="ECO:0000256" key="9">
    <source>
        <dbReference type="ARBA" id="ARBA00023310"/>
    </source>
</evidence>
<sequence length="180" mass="20786">MTHIQLMSEGGVNEELKNVFTNFAFQLPYFIFTIISFVVTILVLTFLVYKPVKKALKKRQEFIQKNIDDSVQAKTAAIELQNEANESLIETYRKADMIIHDAKIDGEKIVDVLTKDAKAKAEHMIQQTNISINKGWRDFEKEEKRIITENAIEIAKKIIGREIKDEENKKMIQQLLDEAS</sequence>
<dbReference type="CDD" id="cd06503">
    <property type="entry name" value="ATP-synt_Fo_b"/>
    <property type="match status" value="1"/>
</dbReference>
<evidence type="ECO:0000256" key="12">
    <source>
        <dbReference type="HAMAP-Rule" id="MF_01398"/>
    </source>
</evidence>
<evidence type="ECO:0000256" key="2">
    <source>
        <dbReference type="ARBA" id="ARBA00022448"/>
    </source>
</evidence>
<comment type="subunit">
    <text evidence="12">F-type ATPases have 2 components, F(1) - the catalytic core - and F(0) - the membrane proton channel. F(1) has five subunits: alpha(3), beta(3), gamma(1), delta(1), epsilon(1). F(0) has three main subunits: a(1), b(2) and c(10-14). The alpha and beta chains form an alternating ring which encloses part of the gamma chain. F(1) is attached to F(0) by a central stalk formed by the gamma and epsilon chains, while a peripheral stalk is formed by the delta and b chains.</text>
</comment>
<dbReference type="InterPro" id="IPR050059">
    <property type="entry name" value="ATP_synthase_B_chain"/>
</dbReference>
<dbReference type="GO" id="GO:0046961">
    <property type="term" value="F:proton-transporting ATPase activity, rotational mechanism"/>
    <property type="evidence" value="ECO:0007669"/>
    <property type="project" value="TreeGrafter"/>
</dbReference>
<dbReference type="PANTHER" id="PTHR33445:SF2">
    <property type="entry name" value="ATP SYNTHASE SUBUNIT B', CHLOROPLASTIC"/>
    <property type="match status" value="1"/>
</dbReference>
<keyword evidence="6 12" id="KW-1133">Transmembrane helix</keyword>
<evidence type="ECO:0000313" key="14">
    <source>
        <dbReference type="EMBL" id="QJG66999.1"/>
    </source>
</evidence>
<keyword evidence="7 12" id="KW-0406">Ion transport</keyword>
<keyword evidence="2 12" id="KW-0813">Transport</keyword>
<feature type="transmembrane region" description="Helical" evidence="12">
    <location>
        <begin position="27"/>
        <end position="49"/>
    </location>
</feature>
<dbReference type="GO" id="GO:0012505">
    <property type="term" value="C:endomembrane system"/>
    <property type="evidence" value="ECO:0007669"/>
    <property type="project" value="UniProtKB-SubCell"/>
</dbReference>
<dbReference type="NCBIfam" id="TIGR01144">
    <property type="entry name" value="ATP_synt_b"/>
    <property type="match status" value="1"/>
</dbReference>
<comment type="subcellular location">
    <subcellularLocation>
        <location evidence="12">Cell membrane</location>
        <topology evidence="12">Single-pass membrane protein</topology>
    </subcellularLocation>
    <subcellularLocation>
        <location evidence="11">Endomembrane system</location>
        <topology evidence="11">Single-pass membrane protein</topology>
    </subcellularLocation>
</comment>
<dbReference type="HAMAP" id="MF_01398">
    <property type="entry name" value="ATP_synth_b_bprime"/>
    <property type="match status" value="1"/>
</dbReference>
<keyword evidence="15" id="KW-1185">Reference proteome</keyword>
<evidence type="ECO:0000256" key="11">
    <source>
        <dbReference type="ARBA" id="ARBA00037847"/>
    </source>
</evidence>
<dbReference type="GO" id="GO:0045259">
    <property type="term" value="C:proton-transporting ATP synthase complex"/>
    <property type="evidence" value="ECO:0007669"/>
    <property type="project" value="UniProtKB-KW"/>
</dbReference>
<keyword evidence="8 12" id="KW-0472">Membrane</keyword>
<dbReference type="InterPro" id="IPR005864">
    <property type="entry name" value="ATP_synth_F0_bsu_bac"/>
</dbReference>
<dbReference type="AlphaFoldDB" id="A0A858U4J4"/>
<evidence type="ECO:0000256" key="8">
    <source>
        <dbReference type="ARBA" id="ARBA00023136"/>
    </source>
</evidence>
<keyword evidence="9 12" id="KW-0066">ATP synthesis</keyword>
<dbReference type="InterPro" id="IPR002146">
    <property type="entry name" value="ATP_synth_b/b'su_bac/chlpt"/>
</dbReference>
<protein>
    <recommendedName>
        <fullName evidence="12">ATP synthase subunit b</fullName>
    </recommendedName>
    <alternativeName>
        <fullName evidence="12">ATP synthase F(0) sector subunit b</fullName>
    </alternativeName>
    <alternativeName>
        <fullName evidence="12">ATPase subunit I</fullName>
    </alternativeName>
    <alternativeName>
        <fullName evidence="12">F-type ATPase subunit b</fullName>
        <shortName evidence="12">F-ATPase subunit b</shortName>
    </alternativeName>
</protein>
<dbReference type="RefSeq" id="WP_169605050.1">
    <property type="nucleotide sequence ID" value="NZ_CP051481.1"/>
</dbReference>
<dbReference type="KEGG" id="mphe:HGG69_01530"/>
<evidence type="ECO:0000313" key="15">
    <source>
        <dbReference type="Proteomes" id="UP000501060"/>
    </source>
</evidence>
<accession>A0A858U4J4</accession>
<evidence type="ECO:0000256" key="6">
    <source>
        <dbReference type="ARBA" id="ARBA00022989"/>
    </source>
</evidence>